<evidence type="ECO:0000259" key="5">
    <source>
        <dbReference type="PROSITE" id="PS50048"/>
    </source>
</evidence>
<dbReference type="GO" id="GO:0006351">
    <property type="term" value="P:DNA-templated transcription"/>
    <property type="evidence" value="ECO:0007669"/>
    <property type="project" value="InterPro"/>
</dbReference>
<evidence type="ECO:0000313" key="7">
    <source>
        <dbReference type="Proteomes" id="UP000596902"/>
    </source>
</evidence>
<dbReference type="Gene3D" id="4.10.240.10">
    <property type="entry name" value="Zn(2)-C6 fungal-type DNA-binding domain"/>
    <property type="match status" value="1"/>
</dbReference>
<protein>
    <recommendedName>
        <fullName evidence="5">Zn(2)-C6 fungal-type domain-containing protein</fullName>
    </recommendedName>
</protein>
<dbReference type="AlphaFoldDB" id="A0A8H7EGU7"/>
<dbReference type="InterPro" id="IPR001138">
    <property type="entry name" value="Zn2Cys6_DnaBD"/>
</dbReference>
<reference evidence="6" key="1">
    <citation type="submission" date="2020-01" db="EMBL/GenBank/DDBJ databases">
        <authorList>
            <person name="Feng Z.H.Z."/>
        </authorList>
    </citation>
    <scope>NUCLEOTIDE SEQUENCE</scope>
    <source>
        <strain evidence="6">CBS107.38</strain>
    </source>
</reference>
<evidence type="ECO:0000313" key="6">
    <source>
        <dbReference type="EMBL" id="KAF7678036.1"/>
    </source>
</evidence>
<comment type="caution">
    <text evidence="6">The sequence shown here is derived from an EMBL/GenBank/DDBJ whole genome shotgun (WGS) entry which is preliminary data.</text>
</comment>
<dbReference type="CDD" id="cd12148">
    <property type="entry name" value="fungal_TF_MHR"/>
    <property type="match status" value="1"/>
</dbReference>
<dbReference type="CDD" id="cd00067">
    <property type="entry name" value="GAL4"/>
    <property type="match status" value="1"/>
</dbReference>
<evidence type="ECO:0000256" key="4">
    <source>
        <dbReference type="SAM" id="MobiDB-lite"/>
    </source>
</evidence>
<evidence type="ECO:0000256" key="3">
    <source>
        <dbReference type="ARBA" id="ARBA00023242"/>
    </source>
</evidence>
<dbReference type="SMART" id="SM00906">
    <property type="entry name" value="Fungal_trans"/>
    <property type="match status" value="1"/>
</dbReference>
<comment type="subcellular location">
    <subcellularLocation>
        <location evidence="1">Nucleus</location>
    </subcellularLocation>
</comment>
<feature type="domain" description="Zn(2)-C6 fungal-type" evidence="5">
    <location>
        <begin position="12"/>
        <end position="43"/>
    </location>
</feature>
<keyword evidence="7" id="KW-1185">Reference proteome</keyword>
<dbReference type="InterPro" id="IPR036864">
    <property type="entry name" value="Zn2-C6_fun-type_DNA-bd_sf"/>
</dbReference>
<evidence type="ECO:0000256" key="2">
    <source>
        <dbReference type="ARBA" id="ARBA00022723"/>
    </source>
</evidence>
<feature type="region of interest" description="Disordered" evidence="4">
    <location>
        <begin position="1"/>
        <end position="26"/>
    </location>
</feature>
<dbReference type="PANTHER" id="PTHR31001">
    <property type="entry name" value="UNCHARACTERIZED TRANSCRIPTIONAL REGULATORY PROTEIN"/>
    <property type="match status" value="1"/>
</dbReference>
<dbReference type="RefSeq" id="XP_038788171.1">
    <property type="nucleotide sequence ID" value="XM_038928464.1"/>
</dbReference>
<accession>A0A8H7EGU7</accession>
<dbReference type="PANTHER" id="PTHR31001:SF84">
    <property type="entry name" value="FUNGAL SPECIFIC TRANSCRIPTION FACTOR"/>
    <property type="match status" value="1"/>
</dbReference>
<dbReference type="SUPFAM" id="SSF57701">
    <property type="entry name" value="Zn2/Cys6 DNA-binding domain"/>
    <property type="match status" value="1"/>
</dbReference>
<feature type="region of interest" description="Disordered" evidence="4">
    <location>
        <begin position="46"/>
        <end position="98"/>
    </location>
</feature>
<dbReference type="GO" id="GO:0005634">
    <property type="term" value="C:nucleus"/>
    <property type="evidence" value="ECO:0007669"/>
    <property type="project" value="UniProtKB-SubCell"/>
</dbReference>
<proteinExistence type="predicted"/>
<name>A0A8H7EGU7_9PLEO</name>
<organism evidence="6 7">
    <name type="scientific">Alternaria burnsii</name>
    <dbReference type="NCBI Taxonomy" id="1187904"/>
    <lineage>
        <taxon>Eukaryota</taxon>
        <taxon>Fungi</taxon>
        <taxon>Dikarya</taxon>
        <taxon>Ascomycota</taxon>
        <taxon>Pezizomycotina</taxon>
        <taxon>Dothideomycetes</taxon>
        <taxon>Pleosporomycetidae</taxon>
        <taxon>Pleosporales</taxon>
        <taxon>Pleosporineae</taxon>
        <taxon>Pleosporaceae</taxon>
        <taxon>Alternaria</taxon>
        <taxon>Alternaria sect. Alternaria</taxon>
    </lineage>
</organism>
<dbReference type="GO" id="GO:0003677">
    <property type="term" value="F:DNA binding"/>
    <property type="evidence" value="ECO:0007669"/>
    <property type="project" value="InterPro"/>
</dbReference>
<dbReference type="PROSITE" id="PS50048">
    <property type="entry name" value="ZN2_CY6_FUNGAL_2"/>
    <property type="match status" value="1"/>
</dbReference>
<feature type="region of interest" description="Disordered" evidence="4">
    <location>
        <begin position="567"/>
        <end position="595"/>
    </location>
</feature>
<dbReference type="GeneID" id="62201642"/>
<dbReference type="Pfam" id="PF04082">
    <property type="entry name" value="Fungal_trans"/>
    <property type="match status" value="1"/>
</dbReference>
<keyword evidence="3" id="KW-0539">Nucleus</keyword>
<sequence>MQAQKDSRATTSCTECQRRKQKCSREWPCNHCQARKVPHLCQFSVKRGQTESSPESARENSSGSTTKGTKRSAPDSTEPQFPSQSQDGEPEDLEDGLKAWGYMPGHVHYKVSTVEEGGKRKDSPAESPGTTGVVEKVLSAVPPRSITGKCNHHAFVNHFLTVVNYRYSAIYGPTLAEQYVKWWTDRGAGKQLSPEFTCLLLRICAYSVQFLTPALRKMIEFELACSCQTLTERFSDAAEELSRSFEASQTSIERVQEQFLKGAWLKSESKIVESWHALSRTIREAQELGIDKDAGIEDLCEFDIEIRRRLWTLLYIWDWQMSAWLGRPNLIDQKDLSFKFPNLRLDQSTTEPNLLSPFAHMALQANLGRRIATAMGTANSKADLSDKQVLTIQSECEKLAEELPPIFRFENTDTSFDDKHPYFVFQRCQLHCVILLTQLDFLKPYLTRERQGQVAGQDDEFRKKGIDIALRLLKVARRLFDHEFPINAKFHMVVFCIFDTATLLCSAIIHDRKHTLPHREEIVDVIESSLKMLHQLSGTTKLGATSFNFLSKLVQATPELSRYPSICKRQRRASSSAPKSTPPLPAHEPTPVATMPPVASIEPVAAPAPSTAGNLHPMTISDDLSFDIDQFLAQNPFGTVGDPSAVDMGGMEQIWDWQDLRLNSYTQEDSHGWNTNGSG</sequence>
<dbReference type="GO" id="GO:0008270">
    <property type="term" value="F:zinc ion binding"/>
    <property type="evidence" value="ECO:0007669"/>
    <property type="project" value="InterPro"/>
</dbReference>
<feature type="compositionally biased region" description="Polar residues" evidence="4">
    <location>
        <begin position="74"/>
        <end position="87"/>
    </location>
</feature>
<dbReference type="GO" id="GO:0000981">
    <property type="term" value="F:DNA-binding transcription factor activity, RNA polymerase II-specific"/>
    <property type="evidence" value="ECO:0007669"/>
    <property type="project" value="InterPro"/>
</dbReference>
<keyword evidence="2" id="KW-0479">Metal-binding</keyword>
<reference evidence="6" key="2">
    <citation type="submission" date="2020-08" db="EMBL/GenBank/DDBJ databases">
        <title>Draft Genome Sequence of Cumin Blight Pathogen Alternaria burnsii.</title>
        <authorList>
            <person name="Feng Z."/>
        </authorList>
    </citation>
    <scope>NUCLEOTIDE SEQUENCE</scope>
    <source>
        <strain evidence="6">CBS107.38</strain>
    </source>
</reference>
<dbReference type="InterPro" id="IPR050613">
    <property type="entry name" value="Sec_Metabolite_Reg"/>
</dbReference>
<dbReference type="Proteomes" id="UP000596902">
    <property type="component" value="Unassembled WGS sequence"/>
</dbReference>
<dbReference type="InterPro" id="IPR007219">
    <property type="entry name" value="XnlR_reg_dom"/>
</dbReference>
<dbReference type="SMART" id="SM00066">
    <property type="entry name" value="GAL4"/>
    <property type="match status" value="1"/>
</dbReference>
<gene>
    <name evidence="6" type="ORF">GT037_003417</name>
</gene>
<evidence type="ECO:0000256" key="1">
    <source>
        <dbReference type="ARBA" id="ARBA00004123"/>
    </source>
</evidence>
<dbReference type="EMBL" id="JAAABM010000004">
    <property type="protein sequence ID" value="KAF7678036.1"/>
    <property type="molecule type" value="Genomic_DNA"/>
</dbReference>